<dbReference type="PRINTS" id="PR00455">
    <property type="entry name" value="HTHTETR"/>
</dbReference>
<dbReference type="InterPro" id="IPR001647">
    <property type="entry name" value="HTH_TetR"/>
</dbReference>
<dbReference type="PANTHER" id="PTHR30055:SF234">
    <property type="entry name" value="HTH-TYPE TRANSCRIPTIONAL REGULATOR BETI"/>
    <property type="match status" value="1"/>
</dbReference>
<evidence type="ECO:0000256" key="2">
    <source>
        <dbReference type="ARBA" id="ARBA00023125"/>
    </source>
</evidence>
<evidence type="ECO:0000256" key="4">
    <source>
        <dbReference type="PROSITE-ProRule" id="PRU00335"/>
    </source>
</evidence>
<dbReference type="RefSeq" id="WP_160797973.1">
    <property type="nucleotide sequence ID" value="NZ_CANMWR010000005.1"/>
</dbReference>
<dbReference type="GO" id="GO:0000976">
    <property type="term" value="F:transcription cis-regulatory region binding"/>
    <property type="evidence" value="ECO:0007669"/>
    <property type="project" value="TreeGrafter"/>
</dbReference>
<proteinExistence type="predicted"/>
<evidence type="ECO:0000313" key="7">
    <source>
        <dbReference type="EMBL" id="MXR70153.1"/>
    </source>
</evidence>
<dbReference type="InterPro" id="IPR050109">
    <property type="entry name" value="HTH-type_TetR-like_transc_reg"/>
</dbReference>
<feature type="DNA-binding region" description="H-T-H motif" evidence="4">
    <location>
        <begin position="60"/>
        <end position="79"/>
    </location>
</feature>
<dbReference type="AlphaFoldDB" id="A0A6L7I165"/>
<evidence type="ECO:0000256" key="3">
    <source>
        <dbReference type="ARBA" id="ARBA00023163"/>
    </source>
</evidence>
<evidence type="ECO:0000256" key="1">
    <source>
        <dbReference type="ARBA" id="ARBA00023015"/>
    </source>
</evidence>
<keyword evidence="8" id="KW-1185">Reference proteome</keyword>
<dbReference type="Pfam" id="PF00440">
    <property type="entry name" value="TetR_N"/>
    <property type="match status" value="1"/>
</dbReference>
<dbReference type="GO" id="GO:0003700">
    <property type="term" value="F:DNA-binding transcription factor activity"/>
    <property type="evidence" value="ECO:0007669"/>
    <property type="project" value="TreeGrafter"/>
</dbReference>
<evidence type="ECO:0000259" key="6">
    <source>
        <dbReference type="PROSITE" id="PS50977"/>
    </source>
</evidence>
<accession>A0A6L7I165</accession>
<keyword evidence="1" id="KW-0805">Transcription regulation</keyword>
<dbReference type="EMBL" id="WRPA01000016">
    <property type="protein sequence ID" value="MXR70153.1"/>
    <property type="molecule type" value="Genomic_DNA"/>
</dbReference>
<name>A0A6L7I165_9GAMM</name>
<dbReference type="InterPro" id="IPR009057">
    <property type="entry name" value="Homeodomain-like_sf"/>
</dbReference>
<sequence>MAESKAEGKVEGMAEDKAGVKAEGKRAEMSLRERKKQQMRQTLLDIAEELFSTLPFEEVMVDEITARANISQKTFFNYFPSKAQLLEELLLSWLRQVNLWPLHTEGVTDIRSALVPPNLPQIQEWVIAHRHVLQIIMRHTELFSSVYYSSQVPAGKNLLFPPEYRQPRVDRVKWAQELGLIRGDIAPQLVCEMYDLLRVDIVQRWLCMPDEQANGEIYKRTYEEMVAIFFRGLQPDSN</sequence>
<reference evidence="7 8" key="1">
    <citation type="submission" date="2019-12" db="EMBL/GenBank/DDBJ databases">
        <title>Shewanella insulae sp. nov., isolated from a tidal flat.</title>
        <authorList>
            <person name="Yoon J.-H."/>
        </authorList>
    </citation>
    <scope>NUCLEOTIDE SEQUENCE [LARGE SCALE GENOMIC DNA]</scope>
    <source>
        <strain evidence="7 8">JBTF-M18</strain>
    </source>
</reference>
<dbReference type="Gene3D" id="1.10.357.10">
    <property type="entry name" value="Tetracycline Repressor, domain 2"/>
    <property type="match status" value="1"/>
</dbReference>
<protein>
    <submittedName>
        <fullName evidence="7">TetR family transcriptional regulator</fullName>
    </submittedName>
</protein>
<evidence type="ECO:0000256" key="5">
    <source>
        <dbReference type="SAM" id="MobiDB-lite"/>
    </source>
</evidence>
<keyword evidence="3" id="KW-0804">Transcription</keyword>
<dbReference type="Proteomes" id="UP000474778">
    <property type="component" value="Unassembled WGS sequence"/>
</dbReference>
<dbReference type="PROSITE" id="PS50977">
    <property type="entry name" value="HTH_TETR_2"/>
    <property type="match status" value="1"/>
</dbReference>
<organism evidence="7 8">
    <name type="scientific">Shewanella insulae</name>
    <dbReference type="NCBI Taxonomy" id="2681496"/>
    <lineage>
        <taxon>Bacteria</taxon>
        <taxon>Pseudomonadati</taxon>
        <taxon>Pseudomonadota</taxon>
        <taxon>Gammaproteobacteria</taxon>
        <taxon>Alteromonadales</taxon>
        <taxon>Shewanellaceae</taxon>
        <taxon>Shewanella</taxon>
    </lineage>
</organism>
<dbReference type="PANTHER" id="PTHR30055">
    <property type="entry name" value="HTH-TYPE TRANSCRIPTIONAL REGULATOR RUTR"/>
    <property type="match status" value="1"/>
</dbReference>
<evidence type="ECO:0000313" key="8">
    <source>
        <dbReference type="Proteomes" id="UP000474778"/>
    </source>
</evidence>
<comment type="caution">
    <text evidence="7">The sequence shown here is derived from an EMBL/GenBank/DDBJ whole genome shotgun (WGS) entry which is preliminary data.</text>
</comment>
<dbReference type="SUPFAM" id="SSF46689">
    <property type="entry name" value="Homeodomain-like"/>
    <property type="match status" value="1"/>
</dbReference>
<feature type="region of interest" description="Disordered" evidence="5">
    <location>
        <begin position="1"/>
        <end position="32"/>
    </location>
</feature>
<gene>
    <name evidence="7" type="ORF">GNT65_15920</name>
</gene>
<feature type="domain" description="HTH tetR-type" evidence="6">
    <location>
        <begin position="37"/>
        <end position="97"/>
    </location>
</feature>
<keyword evidence="2 4" id="KW-0238">DNA-binding</keyword>